<sequence length="71" mass="7215">MEVHVKPLSREARRLMDAALVAEEPSSADRARIREKLLRRAGALAAATAAVSATTSTASATLSAAPSAAAA</sequence>
<evidence type="ECO:0000313" key="1">
    <source>
        <dbReference type="EMBL" id="KYG07867.1"/>
    </source>
</evidence>
<name>A0A150TTH4_SORCE</name>
<dbReference type="EMBL" id="JEME01001163">
    <property type="protein sequence ID" value="KYG07867.1"/>
    <property type="molecule type" value="Genomic_DNA"/>
</dbReference>
<organism evidence="1 2">
    <name type="scientific">Sorangium cellulosum</name>
    <name type="common">Polyangium cellulosum</name>
    <dbReference type="NCBI Taxonomy" id="56"/>
    <lineage>
        <taxon>Bacteria</taxon>
        <taxon>Pseudomonadati</taxon>
        <taxon>Myxococcota</taxon>
        <taxon>Polyangia</taxon>
        <taxon>Polyangiales</taxon>
        <taxon>Polyangiaceae</taxon>
        <taxon>Sorangium</taxon>
    </lineage>
</organism>
<dbReference type="AlphaFoldDB" id="A0A150TTH4"/>
<comment type="caution">
    <text evidence="1">The sequence shown here is derived from an EMBL/GenBank/DDBJ whole genome shotgun (WGS) entry which is preliminary data.</text>
</comment>
<gene>
    <name evidence="1" type="ORF">BE21_26855</name>
</gene>
<proteinExistence type="predicted"/>
<protein>
    <submittedName>
        <fullName evidence="1">Uncharacterized protein</fullName>
    </submittedName>
</protein>
<feature type="non-terminal residue" evidence="1">
    <location>
        <position position="71"/>
    </location>
</feature>
<dbReference type="Proteomes" id="UP000075502">
    <property type="component" value="Unassembled WGS sequence"/>
</dbReference>
<evidence type="ECO:0000313" key="2">
    <source>
        <dbReference type="Proteomes" id="UP000075502"/>
    </source>
</evidence>
<accession>A0A150TTH4</accession>
<reference evidence="1 2" key="1">
    <citation type="submission" date="2014-02" db="EMBL/GenBank/DDBJ databases">
        <title>The small core and large imbalanced accessory genome model reveals a collaborative survival strategy of Sorangium cellulosum strains in nature.</title>
        <authorList>
            <person name="Han K."/>
            <person name="Peng R."/>
            <person name="Blom J."/>
            <person name="Li Y.-Z."/>
        </authorList>
    </citation>
    <scope>NUCLEOTIDE SEQUENCE [LARGE SCALE GENOMIC DNA]</scope>
    <source>
        <strain evidence="1 2">So0007-03</strain>
    </source>
</reference>